<reference evidence="2 3" key="1">
    <citation type="submission" date="2020-07" db="EMBL/GenBank/DDBJ databases">
        <title>Facklamia lactis sp. nov., isolated from raw milk.</title>
        <authorList>
            <person name="Doll E.V."/>
            <person name="Huptas C."/>
            <person name="Staib L."/>
            <person name="Wenning M."/>
            <person name="Scherer S."/>
        </authorList>
    </citation>
    <scope>NUCLEOTIDE SEQUENCE [LARGE SCALE GENOMIC DNA]</scope>
    <source>
        <strain evidence="2 3">DSM 104272</strain>
    </source>
</reference>
<keyword evidence="1" id="KW-0732">Signal</keyword>
<evidence type="ECO:0000313" key="3">
    <source>
        <dbReference type="Proteomes" id="UP000823401"/>
    </source>
</evidence>
<sequence>MNKIFKVSLLFATSLAMINFQPVSAQGLMGRQEFVDYLSSSLSSGHGWVDGGQYMDDFDDALFNSAISGTTLSDAQIRDIIYGLEDGYPGWIDHATEMSLTEYAREYLAHYANPAGDSASNASTESLPYQDFIGNYQSTAAVQSISLQNVTIPYDNYLERSEESLVFFLSNKVTVSDSFRPDTSHQLTFNSDGSVDHQGTEGLGYASYQYQNYIGEQSNMIKLDTNLYFYYNDVQDSYDLVSFYETQSNSMDDITFNVNLTRFQKLSTESTSQPSSYQNVIELHQAFEAFNWITSPEALEAYGDFRYVVENASFGNIGGEDTKYEELQTMIDRSDYTVSEQLQLDFRNNYIISYPYYRPNGTESFMQVSYPIHDVFAMGATLIFYEVSPEMFKPIDNDFYQYNSVSQFVDLNPNIIAVSQFWGNPSDRYQLAIPTINPSTGAQEVSFVFYDNGQIFYHQSVPFSDYKDQPAKANYLNFVEYDDSRR</sequence>
<accession>A0ABS0LH77</accession>
<evidence type="ECO:0000256" key="1">
    <source>
        <dbReference type="SAM" id="SignalP"/>
    </source>
</evidence>
<dbReference type="EMBL" id="JACCEL010000004">
    <property type="protein sequence ID" value="MBG9977645.1"/>
    <property type="molecule type" value="Genomic_DNA"/>
</dbReference>
<dbReference type="Proteomes" id="UP000823401">
    <property type="component" value="Unassembled WGS sequence"/>
</dbReference>
<name>A0ABS0LH77_9LACT</name>
<dbReference type="RefSeq" id="WP_197103819.1">
    <property type="nucleotide sequence ID" value="NZ_JACCEL010000004.1"/>
</dbReference>
<organism evidence="2 3">
    <name type="scientific">Ruoffia tabacinasalis</name>
    <dbReference type="NCBI Taxonomy" id="87458"/>
    <lineage>
        <taxon>Bacteria</taxon>
        <taxon>Bacillati</taxon>
        <taxon>Bacillota</taxon>
        <taxon>Bacilli</taxon>
        <taxon>Lactobacillales</taxon>
        <taxon>Aerococcaceae</taxon>
        <taxon>Ruoffia</taxon>
    </lineage>
</organism>
<proteinExistence type="predicted"/>
<feature type="chain" id="PRO_5046815858" evidence="1">
    <location>
        <begin position="26"/>
        <end position="486"/>
    </location>
</feature>
<feature type="signal peptide" evidence="1">
    <location>
        <begin position="1"/>
        <end position="25"/>
    </location>
</feature>
<protein>
    <submittedName>
        <fullName evidence="2">Uncharacterized protein</fullName>
    </submittedName>
</protein>
<gene>
    <name evidence="2" type="ORF">HYQ42_02495</name>
</gene>
<keyword evidence="3" id="KW-1185">Reference proteome</keyword>
<comment type="caution">
    <text evidence="2">The sequence shown here is derived from an EMBL/GenBank/DDBJ whole genome shotgun (WGS) entry which is preliminary data.</text>
</comment>
<evidence type="ECO:0000313" key="2">
    <source>
        <dbReference type="EMBL" id="MBG9977645.1"/>
    </source>
</evidence>